<evidence type="ECO:0000256" key="1">
    <source>
        <dbReference type="SAM" id="Phobius"/>
    </source>
</evidence>
<dbReference type="OrthoDB" id="636724at2"/>
<dbReference type="STRING" id="1280953.HOC_17421"/>
<feature type="transmembrane region" description="Helical" evidence="1">
    <location>
        <begin position="91"/>
        <end position="113"/>
    </location>
</feature>
<name>A0A059G3L2_9PROT</name>
<comment type="caution">
    <text evidence="3">The sequence shown here is derived from an EMBL/GenBank/DDBJ whole genome shotgun (WGS) entry which is preliminary data.</text>
</comment>
<dbReference type="GO" id="GO:0016989">
    <property type="term" value="F:sigma factor antagonist activity"/>
    <property type="evidence" value="ECO:0007669"/>
    <property type="project" value="TreeGrafter"/>
</dbReference>
<dbReference type="EMBL" id="ARYL01000037">
    <property type="protein sequence ID" value="KDA01073.1"/>
    <property type="molecule type" value="Genomic_DNA"/>
</dbReference>
<keyword evidence="1" id="KW-0812">Transmembrane</keyword>
<evidence type="ECO:0000313" key="3">
    <source>
        <dbReference type="EMBL" id="KDA01073.1"/>
    </source>
</evidence>
<feature type="domain" description="FecR protein" evidence="2">
    <location>
        <begin position="120"/>
        <end position="210"/>
    </location>
</feature>
<dbReference type="Proteomes" id="UP000024942">
    <property type="component" value="Unassembled WGS sequence"/>
</dbReference>
<evidence type="ECO:0000313" key="4">
    <source>
        <dbReference type="Proteomes" id="UP000024942"/>
    </source>
</evidence>
<dbReference type="PANTHER" id="PTHR30273:SF2">
    <property type="entry name" value="PROTEIN FECR"/>
    <property type="match status" value="1"/>
</dbReference>
<dbReference type="Pfam" id="PF04773">
    <property type="entry name" value="FecR"/>
    <property type="match status" value="1"/>
</dbReference>
<gene>
    <name evidence="3" type="ORF">HOC_17421</name>
</gene>
<organism evidence="3 4">
    <name type="scientific">Hyphomonas oceanitis SCH89</name>
    <dbReference type="NCBI Taxonomy" id="1280953"/>
    <lineage>
        <taxon>Bacteria</taxon>
        <taxon>Pseudomonadati</taxon>
        <taxon>Pseudomonadota</taxon>
        <taxon>Alphaproteobacteria</taxon>
        <taxon>Hyphomonadales</taxon>
        <taxon>Hyphomonadaceae</taxon>
        <taxon>Hyphomonas</taxon>
    </lineage>
</organism>
<dbReference type="Gene3D" id="3.55.50.30">
    <property type="match status" value="1"/>
</dbReference>
<reference evidence="3 4" key="1">
    <citation type="journal article" date="2014" name="Antonie Van Leeuwenhoek">
        <title>Hyphomonas beringensis sp. nov. and Hyphomonas chukchiensis sp. nov., isolated from surface seawater of the Bering Sea and Chukchi Sea.</title>
        <authorList>
            <person name="Li C."/>
            <person name="Lai Q."/>
            <person name="Li G."/>
            <person name="Dong C."/>
            <person name="Wang J."/>
            <person name="Liao Y."/>
            <person name="Shao Z."/>
        </authorList>
    </citation>
    <scope>NUCLEOTIDE SEQUENCE [LARGE SCALE GENOMIC DNA]</scope>
    <source>
        <strain evidence="3 4">SCH89</strain>
    </source>
</reference>
<proteinExistence type="predicted"/>
<dbReference type="eggNOG" id="COG3712">
    <property type="taxonomic scope" value="Bacteria"/>
</dbReference>
<dbReference type="PANTHER" id="PTHR30273">
    <property type="entry name" value="PERIPLASMIC SIGNAL SENSOR AND SIGMA FACTOR ACTIVATOR FECR-RELATED"/>
    <property type="match status" value="1"/>
</dbReference>
<sequence>MTCSKDHPRRLGEAARWYSDLEDPDVSIETWEDFLDWEGDPQNAAAFREIEASLVVLERTSRAYSGMGQSDVSGGGQPTGSVSRLARSRTAWIAGIAAALVLATVSIIAPMIVPRPEPIRYATSVGEQRSFDLADGSVMTLNTDTEAEIAFTGTQRRVRLVQGQALFEVEKEERPFIVEAGSSQTTALGTVFDVYANAGAVEVTLLEGSVVVAPVPDAPELWGLFRPATREVDDGRTLVPGEKLVIRDDGLESVSAIDPSEASLWRSGTVWLDDMALADVVAELNRYSRMKVRIDDPDLGAERLSGSFRVGEEEEFVGSLVMMFALEAERVENEVVLSHPSPAE</sequence>
<dbReference type="PIRSF" id="PIRSF018266">
    <property type="entry name" value="FecR"/>
    <property type="match status" value="1"/>
</dbReference>
<keyword evidence="1" id="KW-0472">Membrane</keyword>
<dbReference type="AlphaFoldDB" id="A0A059G3L2"/>
<dbReference type="PATRIC" id="fig|1280953.3.peg.3488"/>
<evidence type="ECO:0000259" key="2">
    <source>
        <dbReference type="Pfam" id="PF04773"/>
    </source>
</evidence>
<keyword evidence="4" id="KW-1185">Reference proteome</keyword>
<dbReference type="Gene3D" id="2.60.120.1440">
    <property type="match status" value="1"/>
</dbReference>
<keyword evidence="1" id="KW-1133">Transmembrane helix</keyword>
<protein>
    <submittedName>
        <fullName evidence="3">Transcriptional regulator</fullName>
    </submittedName>
</protein>
<accession>A0A059G3L2</accession>
<dbReference type="RefSeq" id="WP_035540921.1">
    <property type="nucleotide sequence ID" value="NZ_ARYL01000037.1"/>
</dbReference>
<dbReference type="InterPro" id="IPR012373">
    <property type="entry name" value="Ferrdict_sens_TM"/>
</dbReference>
<dbReference type="InterPro" id="IPR006860">
    <property type="entry name" value="FecR"/>
</dbReference>